<evidence type="ECO:0000256" key="8">
    <source>
        <dbReference type="ARBA" id="ARBA00022989"/>
    </source>
</evidence>
<evidence type="ECO:0000256" key="1">
    <source>
        <dbReference type="ARBA" id="ARBA00004141"/>
    </source>
</evidence>
<evidence type="ECO:0000256" key="3">
    <source>
        <dbReference type="ARBA" id="ARBA00007811"/>
    </source>
</evidence>
<keyword evidence="6 14" id="KW-0812">Transmembrane</keyword>
<proteinExistence type="inferred from homology"/>
<feature type="transmembrane region" description="Helical" evidence="14">
    <location>
        <begin position="12"/>
        <end position="38"/>
    </location>
</feature>
<feature type="transmembrane region" description="Helical" evidence="14">
    <location>
        <begin position="144"/>
        <end position="164"/>
    </location>
</feature>
<keyword evidence="12 14" id="KW-0456">Lyase</keyword>
<sequence length="173" mass="19114">MGVFEGKFPQWAYLIGYNAISALLWSLVFTRTALTVLIDGPERVYPAVRVLVLFTQSMATLEVVHAILGLVQAPVSTTLMQVVGRSIVLWMIIEAYPFAALSPFYASMVLAWSAADVLWYSYFSVQLVGGHQYRKFMSTQHTACYLLYPIGIFSGTVLGSTTVARHLSVEAHG</sequence>
<evidence type="ECO:0000313" key="16">
    <source>
        <dbReference type="Proteomes" id="UP001140453"/>
    </source>
</evidence>
<evidence type="ECO:0000256" key="7">
    <source>
        <dbReference type="ARBA" id="ARBA00022832"/>
    </source>
</evidence>
<keyword evidence="11 14" id="KW-0275">Fatty acid biosynthesis</keyword>
<dbReference type="InterPro" id="IPR007482">
    <property type="entry name" value="Tyr_Pase-like_PTPLA"/>
</dbReference>
<keyword evidence="9 14" id="KW-0443">Lipid metabolism</keyword>
<evidence type="ECO:0000256" key="9">
    <source>
        <dbReference type="ARBA" id="ARBA00023098"/>
    </source>
</evidence>
<dbReference type="PANTHER" id="PTHR11035">
    <property type="entry name" value="VERY-LONG-CHAIN (3R)-3-HYDROXYACYL-COA DEHYDRATASE"/>
    <property type="match status" value="1"/>
</dbReference>
<evidence type="ECO:0000256" key="12">
    <source>
        <dbReference type="ARBA" id="ARBA00023239"/>
    </source>
</evidence>
<keyword evidence="14" id="KW-0256">Endoplasmic reticulum</keyword>
<evidence type="ECO:0000256" key="5">
    <source>
        <dbReference type="ARBA" id="ARBA00022516"/>
    </source>
</evidence>
<accession>A0A9W9CT29</accession>
<comment type="similarity">
    <text evidence="3 14">Belongs to the very long-chain fatty acids dehydratase HACD family.</text>
</comment>
<evidence type="ECO:0000313" key="15">
    <source>
        <dbReference type="EMBL" id="KAJ4385811.1"/>
    </source>
</evidence>
<keyword evidence="10 14" id="KW-0472">Membrane</keyword>
<reference evidence="15" key="1">
    <citation type="submission" date="2022-10" db="EMBL/GenBank/DDBJ databases">
        <title>Tapping the CABI collections for fungal endophytes: first genome assemblies for Collariella, Neodidymelliopsis, Ascochyta clinopodiicola, Didymella pomorum, Didymosphaeria variabile, Neocosmospora piperis and Neocucurbitaria cava.</title>
        <authorList>
            <person name="Hill R."/>
        </authorList>
    </citation>
    <scope>NUCLEOTIDE SEQUENCE</scope>
    <source>
        <strain evidence="15">IMI 355082</strain>
    </source>
</reference>
<comment type="pathway">
    <text evidence="2 14">Lipid metabolism; fatty acid biosynthesis.</text>
</comment>
<evidence type="ECO:0000256" key="11">
    <source>
        <dbReference type="ARBA" id="ARBA00023160"/>
    </source>
</evidence>
<dbReference type="GO" id="GO:0042761">
    <property type="term" value="P:very long-chain fatty acid biosynthetic process"/>
    <property type="evidence" value="ECO:0007669"/>
    <property type="project" value="TreeGrafter"/>
</dbReference>
<keyword evidence="16" id="KW-1185">Reference proteome</keyword>
<protein>
    <recommendedName>
        <fullName evidence="4 14">Very-long-chain (3R)-3-hydroxyacyl-CoA dehydratase</fullName>
        <ecNumber evidence="4 14">4.2.1.134</ecNumber>
    </recommendedName>
</protein>
<comment type="caution">
    <text evidence="14">Lacks conserved residue(s) required for the propagation of feature annotation.</text>
</comment>
<dbReference type="GO" id="GO:0005789">
    <property type="term" value="C:endoplasmic reticulum membrane"/>
    <property type="evidence" value="ECO:0007669"/>
    <property type="project" value="UniProtKB-SubCell"/>
</dbReference>
<dbReference type="OrthoDB" id="46988at2759"/>
<feature type="transmembrane region" description="Helical" evidence="14">
    <location>
        <begin position="82"/>
        <end position="99"/>
    </location>
</feature>
<keyword evidence="8 14" id="KW-1133">Transmembrane helix</keyword>
<comment type="caution">
    <text evidence="15">The sequence shown here is derived from an EMBL/GenBank/DDBJ whole genome shotgun (WGS) entry which is preliminary data.</text>
</comment>
<dbReference type="EMBL" id="JAPEVB010000007">
    <property type="protein sequence ID" value="KAJ4385811.1"/>
    <property type="molecule type" value="Genomic_DNA"/>
</dbReference>
<evidence type="ECO:0000256" key="2">
    <source>
        <dbReference type="ARBA" id="ARBA00005194"/>
    </source>
</evidence>
<evidence type="ECO:0000256" key="6">
    <source>
        <dbReference type="ARBA" id="ARBA00022692"/>
    </source>
</evidence>
<dbReference type="Proteomes" id="UP001140453">
    <property type="component" value="Unassembled WGS sequence"/>
</dbReference>
<dbReference type="GO" id="GO:0102158">
    <property type="term" value="F:very-long-chain (3R)-3-hydroxyacyl-CoA dehydratase activity"/>
    <property type="evidence" value="ECO:0007669"/>
    <property type="project" value="UniProtKB-EC"/>
</dbReference>
<dbReference type="GO" id="GO:0030497">
    <property type="term" value="P:fatty acid elongation"/>
    <property type="evidence" value="ECO:0007669"/>
    <property type="project" value="TreeGrafter"/>
</dbReference>
<organism evidence="15 16">
    <name type="scientific">Gnomoniopsis smithogilvyi</name>
    <dbReference type="NCBI Taxonomy" id="1191159"/>
    <lineage>
        <taxon>Eukaryota</taxon>
        <taxon>Fungi</taxon>
        <taxon>Dikarya</taxon>
        <taxon>Ascomycota</taxon>
        <taxon>Pezizomycotina</taxon>
        <taxon>Sordariomycetes</taxon>
        <taxon>Sordariomycetidae</taxon>
        <taxon>Diaporthales</taxon>
        <taxon>Gnomoniaceae</taxon>
        <taxon>Gnomoniopsis</taxon>
    </lineage>
</organism>
<comment type="subcellular location">
    <subcellularLocation>
        <location evidence="14">Endoplasmic reticulum membrane</location>
        <topology evidence="14">Multi-pass membrane protein</topology>
    </subcellularLocation>
    <subcellularLocation>
        <location evidence="1">Membrane</location>
        <topology evidence="1">Multi-pass membrane protein</topology>
    </subcellularLocation>
</comment>
<gene>
    <name evidence="15" type="ORF">N0V93_010242</name>
</gene>
<keyword evidence="5 14" id="KW-0444">Lipid biosynthesis</keyword>
<evidence type="ECO:0000256" key="10">
    <source>
        <dbReference type="ARBA" id="ARBA00023136"/>
    </source>
</evidence>
<dbReference type="AlphaFoldDB" id="A0A9W9CT29"/>
<feature type="transmembrane region" description="Helical" evidence="14">
    <location>
        <begin position="50"/>
        <end position="70"/>
    </location>
</feature>
<dbReference type="PANTHER" id="PTHR11035:SF3">
    <property type="entry name" value="VERY-LONG-CHAIN (3R)-3-HYDROXYACYL-COA DEHYDRATASE"/>
    <property type="match status" value="1"/>
</dbReference>
<dbReference type="EC" id="4.2.1.134" evidence="4 14"/>
<name>A0A9W9CT29_9PEZI</name>
<dbReference type="GO" id="GO:0030148">
    <property type="term" value="P:sphingolipid biosynthetic process"/>
    <property type="evidence" value="ECO:0007669"/>
    <property type="project" value="TreeGrafter"/>
</dbReference>
<evidence type="ECO:0000256" key="13">
    <source>
        <dbReference type="ARBA" id="ARBA00036671"/>
    </source>
</evidence>
<keyword evidence="7 14" id="KW-0276">Fatty acid metabolism</keyword>
<comment type="function">
    <text evidence="14">Catalyzes the third of the four reactions of the long-chain fatty acids elongation cycle. This endoplasmic reticulum-bound enzymatic process, allows the addition of two carbons to the chain of long- and very long-chain fatty acids/VLCFAs per cycle. This enzyme catalyzes the dehydration of the 3-hydroxyacyl-CoA intermediate into trans-2,3-enoyl-CoA, within each cycle of fatty acid elongation. Thereby, it participates to the production of VLCFAs of different chain lengths that are involved in multiple biological processes as precursors of membrane lipids and lipid mediators.</text>
</comment>
<evidence type="ECO:0000256" key="14">
    <source>
        <dbReference type="RuleBase" id="RU363109"/>
    </source>
</evidence>
<comment type="catalytic activity">
    <reaction evidence="13 14">
        <text>a very-long-chain (3R)-3-hydroxyacyl-CoA = a very-long-chain (2E)-enoyl-CoA + H2O</text>
        <dbReference type="Rhea" id="RHEA:45812"/>
        <dbReference type="ChEBI" id="CHEBI:15377"/>
        <dbReference type="ChEBI" id="CHEBI:83728"/>
        <dbReference type="ChEBI" id="CHEBI:85440"/>
        <dbReference type="EC" id="4.2.1.134"/>
    </reaction>
</comment>
<dbReference type="Pfam" id="PF04387">
    <property type="entry name" value="PTPLA"/>
    <property type="match status" value="1"/>
</dbReference>
<evidence type="ECO:0000256" key="4">
    <source>
        <dbReference type="ARBA" id="ARBA00013122"/>
    </source>
</evidence>